<organism evidence="1 2">
    <name type="scientific">Streptomyces polyasparticus</name>
    <dbReference type="NCBI Taxonomy" id="2767826"/>
    <lineage>
        <taxon>Bacteria</taxon>
        <taxon>Bacillati</taxon>
        <taxon>Actinomycetota</taxon>
        <taxon>Actinomycetes</taxon>
        <taxon>Kitasatosporales</taxon>
        <taxon>Streptomycetaceae</taxon>
        <taxon>Streptomyces</taxon>
    </lineage>
</organism>
<protein>
    <submittedName>
        <fullName evidence="1">Uncharacterized protein</fullName>
    </submittedName>
</protein>
<dbReference type="EMBL" id="JACTVJ010000005">
    <property type="protein sequence ID" value="MBC9712642.1"/>
    <property type="molecule type" value="Genomic_DNA"/>
</dbReference>
<proteinExistence type="predicted"/>
<dbReference type="Pfam" id="PF20218">
    <property type="entry name" value="DUF6578"/>
    <property type="match status" value="1"/>
</dbReference>
<comment type="caution">
    <text evidence="1">The sequence shown here is derived from an EMBL/GenBank/DDBJ whole genome shotgun (WGS) entry which is preliminary data.</text>
</comment>
<evidence type="ECO:0000313" key="1">
    <source>
        <dbReference type="EMBL" id="MBC9712642.1"/>
    </source>
</evidence>
<dbReference type="InterPro" id="IPR046485">
    <property type="entry name" value="DUF6578"/>
</dbReference>
<sequence length="127" mass="13855">MGAMTVWMDSWQMECCGTPFRIGDRVDWAVREPDRTWLADVLGPQAAGEVDAAEGHHGDVDPATGHRATGRVVGIRYAHCRYAPAHDGTRHAVPGSGTLTPVSEAEQWVEDLGEARFVGYLVQVEPE</sequence>
<keyword evidence="2" id="KW-1185">Reference proteome</keyword>
<evidence type="ECO:0000313" key="2">
    <source>
        <dbReference type="Proteomes" id="UP000642284"/>
    </source>
</evidence>
<dbReference type="RefSeq" id="WP_187813146.1">
    <property type="nucleotide sequence ID" value="NZ_JACTVJ010000005.1"/>
</dbReference>
<dbReference type="Proteomes" id="UP000642284">
    <property type="component" value="Unassembled WGS sequence"/>
</dbReference>
<accession>A0ABR7SAY2</accession>
<name>A0ABR7SAY2_9ACTN</name>
<gene>
    <name evidence="1" type="ORF">H9Y04_08650</name>
</gene>
<reference evidence="1 2" key="1">
    <citation type="submission" date="2020-08" db="EMBL/GenBank/DDBJ databases">
        <title>Genemic of Streptomyces polyaspartic.</title>
        <authorList>
            <person name="Liu W."/>
        </authorList>
    </citation>
    <scope>NUCLEOTIDE SEQUENCE [LARGE SCALE GENOMIC DNA]</scope>
    <source>
        <strain evidence="1 2">TRM66268-LWL</strain>
    </source>
</reference>